<feature type="region of interest" description="Disordered" evidence="2">
    <location>
        <begin position="107"/>
        <end position="138"/>
    </location>
</feature>
<dbReference type="CDD" id="cd09917">
    <property type="entry name" value="F-box_SF"/>
    <property type="match status" value="1"/>
</dbReference>
<gene>
    <name evidence="4" type="ORF">POM88_024931</name>
</gene>
<feature type="compositionally biased region" description="Basic and acidic residues" evidence="2">
    <location>
        <begin position="129"/>
        <end position="138"/>
    </location>
</feature>
<dbReference type="InterPro" id="IPR045048">
    <property type="entry name" value="FBXO31/39"/>
</dbReference>
<protein>
    <submittedName>
        <fullName evidence="4">F-box/kelch-repeat protein</fullName>
    </submittedName>
</protein>
<dbReference type="InterPro" id="IPR011043">
    <property type="entry name" value="Gal_Oxase/kelch_b-propeller"/>
</dbReference>
<dbReference type="InterPro" id="IPR056592">
    <property type="entry name" value="Beta-prop_At3g26010-like"/>
</dbReference>
<dbReference type="PANTHER" id="PTHR10706">
    <property type="entry name" value="F-BOX FAMILY PROTEIN"/>
    <property type="match status" value="1"/>
</dbReference>
<evidence type="ECO:0000256" key="2">
    <source>
        <dbReference type="SAM" id="MobiDB-lite"/>
    </source>
</evidence>
<evidence type="ECO:0000313" key="5">
    <source>
        <dbReference type="Proteomes" id="UP001237642"/>
    </source>
</evidence>
<dbReference type="Proteomes" id="UP001237642">
    <property type="component" value="Unassembled WGS sequence"/>
</dbReference>
<dbReference type="AlphaFoldDB" id="A0AAD8I305"/>
<name>A0AAD8I305_9APIA</name>
<dbReference type="InterPro" id="IPR001810">
    <property type="entry name" value="F-box_dom"/>
</dbReference>
<evidence type="ECO:0000259" key="3">
    <source>
        <dbReference type="PROSITE" id="PS50181"/>
    </source>
</evidence>
<dbReference type="Pfam" id="PF00646">
    <property type="entry name" value="F-box"/>
    <property type="match status" value="1"/>
</dbReference>
<accession>A0AAD8I305</accession>
<dbReference type="SUPFAM" id="SSF50965">
    <property type="entry name" value="Galactose oxidase, central domain"/>
    <property type="match status" value="1"/>
</dbReference>
<evidence type="ECO:0000256" key="1">
    <source>
        <dbReference type="ARBA" id="ARBA00022786"/>
    </source>
</evidence>
<comment type="caution">
    <text evidence="4">The sequence shown here is derived from an EMBL/GenBank/DDBJ whole genome shotgun (WGS) entry which is preliminary data.</text>
</comment>
<proteinExistence type="predicted"/>
<feature type="domain" description="F-box" evidence="3">
    <location>
        <begin position="149"/>
        <end position="186"/>
    </location>
</feature>
<keyword evidence="5" id="KW-1185">Reference proteome</keyword>
<dbReference type="Gene3D" id="1.20.1280.50">
    <property type="match status" value="1"/>
</dbReference>
<organism evidence="4 5">
    <name type="scientific">Heracleum sosnowskyi</name>
    <dbReference type="NCBI Taxonomy" id="360622"/>
    <lineage>
        <taxon>Eukaryota</taxon>
        <taxon>Viridiplantae</taxon>
        <taxon>Streptophyta</taxon>
        <taxon>Embryophyta</taxon>
        <taxon>Tracheophyta</taxon>
        <taxon>Spermatophyta</taxon>
        <taxon>Magnoliopsida</taxon>
        <taxon>eudicotyledons</taxon>
        <taxon>Gunneridae</taxon>
        <taxon>Pentapetalae</taxon>
        <taxon>asterids</taxon>
        <taxon>campanulids</taxon>
        <taxon>Apiales</taxon>
        <taxon>Apiaceae</taxon>
        <taxon>Apioideae</taxon>
        <taxon>apioid superclade</taxon>
        <taxon>Tordylieae</taxon>
        <taxon>Tordyliinae</taxon>
        <taxon>Heracleum</taxon>
    </lineage>
</organism>
<keyword evidence="1" id="KW-0833">Ubl conjugation pathway</keyword>
<dbReference type="Pfam" id="PF24750">
    <property type="entry name" value="b-prop_At3g26010-like"/>
    <property type="match status" value="1"/>
</dbReference>
<dbReference type="EMBL" id="JAUIZM010000006">
    <property type="protein sequence ID" value="KAK1378187.1"/>
    <property type="molecule type" value="Genomic_DNA"/>
</dbReference>
<dbReference type="InterPro" id="IPR036047">
    <property type="entry name" value="F-box-like_dom_sf"/>
</dbReference>
<dbReference type="PANTHER" id="PTHR10706:SF153">
    <property type="entry name" value="F-BOX DOMAIN, GALACTOSE OXIDASE_KELCH, BETA-PROPELLER, F-BOX-LIKE DOMAIN SUPERFAMILY"/>
    <property type="match status" value="1"/>
</dbReference>
<evidence type="ECO:0000313" key="4">
    <source>
        <dbReference type="EMBL" id="KAK1378187.1"/>
    </source>
</evidence>
<dbReference type="InterPro" id="IPR015915">
    <property type="entry name" value="Kelch-typ_b-propeller"/>
</dbReference>
<dbReference type="SUPFAM" id="SSF81383">
    <property type="entry name" value="F-box domain"/>
    <property type="match status" value="1"/>
</dbReference>
<reference evidence="4" key="1">
    <citation type="submission" date="2023-02" db="EMBL/GenBank/DDBJ databases">
        <title>Genome of toxic invasive species Heracleum sosnowskyi carries increased number of genes despite the absence of recent whole-genome duplications.</title>
        <authorList>
            <person name="Schelkunov M."/>
            <person name="Shtratnikova V."/>
            <person name="Makarenko M."/>
            <person name="Klepikova A."/>
            <person name="Omelchenko D."/>
            <person name="Novikova G."/>
            <person name="Obukhova E."/>
            <person name="Bogdanov V."/>
            <person name="Penin A."/>
            <person name="Logacheva M."/>
        </authorList>
    </citation>
    <scope>NUCLEOTIDE SEQUENCE</scope>
    <source>
        <strain evidence="4">Hsosn_3</strain>
        <tissue evidence="4">Leaf</tissue>
    </source>
</reference>
<sequence length="510" mass="57848">MYHGYGMMGYPVYSNSVWDGYHHYAYGSEEDPPNLILAGGTPWPYDFDIAHHRNGTGVFLPKLEHGTGVFHPTSELLVNPNRSDRVSNLWNPNRVDRVSNLANPNRVDRESNLANPNRVNREGNLANRNRLDREGNLVDPNRVDREGDLVSILALPSEVQELILTFLPLACIVGASCVCKKWKQIVHCGKFKMNNDGISSKKPWYFMFTNYDDHNGKIYDPEQGYWYDFKFPFNLKDTWKVAACSGLICFMQENDCDFEIYICNPITRKCIQFEEGFGAQQSSYSSLALSVDQASHAYTIAIVRTWEVQDSFSRWNTSIHIYNSVKRTWLPPFVETLSGWRAGNDSIVFDGVLYFVVTELGTTNCHALLSYNIKSSSSNGDLIKTLIPIPFSLTSVRLMQLQDKIVVVGGVGSHDIPENIGVWMLKGTWWEEVSSVPNSFIQGFEELDDVFASSGAGDLIYIQMYGAKSLLVFDMKSKVWKWCQKCPLSKKSDLQLFSGFCFEPRLDISP</sequence>
<dbReference type="PROSITE" id="PS50181">
    <property type="entry name" value="FBOX"/>
    <property type="match status" value="1"/>
</dbReference>
<reference evidence="4" key="2">
    <citation type="submission" date="2023-05" db="EMBL/GenBank/DDBJ databases">
        <authorList>
            <person name="Schelkunov M.I."/>
        </authorList>
    </citation>
    <scope>NUCLEOTIDE SEQUENCE</scope>
    <source>
        <strain evidence="4">Hsosn_3</strain>
        <tissue evidence="4">Leaf</tissue>
    </source>
</reference>
<dbReference type="Gene3D" id="2.120.10.80">
    <property type="entry name" value="Kelch-type beta propeller"/>
    <property type="match status" value="1"/>
</dbReference>